<dbReference type="GeneID" id="41598755"/>
<dbReference type="PANTHER" id="PTHR45919:SF1">
    <property type="entry name" value="GDP-MAN:MAN(3)GLCNAC(2)-PP-DOL ALPHA-1,2-MANNOSYLTRANSFERASE"/>
    <property type="match status" value="1"/>
</dbReference>
<dbReference type="PANTHER" id="PTHR45919">
    <property type="entry name" value="GDP-MAN:MAN(3)GLCNAC(2)-PP-DOL ALPHA-1,2-MANNOSYLTRANSFERASE"/>
    <property type="match status" value="1"/>
</dbReference>
<dbReference type="HOGENOM" id="CLU_017896_3_0_2"/>
<name>A0A075MVD4_9ARCH</name>
<organism evidence="2 3">
    <name type="scientific">Candidatus Nitrososphaera evergladensis SR1</name>
    <dbReference type="NCBI Taxonomy" id="1459636"/>
    <lineage>
        <taxon>Archaea</taxon>
        <taxon>Nitrososphaerota</taxon>
        <taxon>Nitrososphaeria</taxon>
        <taxon>Nitrososphaerales</taxon>
        <taxon>Nitrososphaeraceae</taxon>
        <taxon>Nitrososphaera</taxon>
    </lineage>
</organism>
<dbReference type="OrthoDB" id="10617at2157"/>
<accession>A0A075MVD4</accession>
<dbReference type="EMBL" id="CP007174">
    <property type="protein sequence ID" value="AIF85128.1"/>
    <property type="molecule type" value="Genomic_DNA"/>
</dbReference>
<keyword evidence="2" id="KW-0808">Transferase</keyword>
<dbReference type="Proteomes" id="UP000028194">
    <property type="component" value="Chromosome"/>
</dbReference>
<dbReference type="GO" id="GO:0016020">
    <property type="term" value="C:membrane"/>
    <property type="evidence" value="ECO:0007669"/>
    <property type="project" value="TreeGrafter"/>
</dbReference>
<dbReference type="RefSeq" id="WP_148701578.1">
    <property type="nucleotide sequence ID" value="NZ_CP007174.1"/>
</dbReference>
<sequence>MKKANVIHADLNPCGGAEQLAIATLQSLLEMEMQVELTVAKAPDLKRIEKAFGGKARRIFDHVNVKPLGRLPIELDWQTGTLTCRPSADSAILEYDMIVNTHGDILPYFLPSFSSKTCITYCHFPVVASYAACRNLDYLQSLVDLCLLDKDVMRMADSALFWRSFLEYYFLMLRNSIVVTNSKFSSQAIINAMTTGVHRMASEPTIIAPPVCVDELRQAALLSPSRADLVLVVSRIHPSKKLENAIELARILKQRGIGNKMIIAGNLVSDDSCSRRYHEQLAGMAEHYGLSDYVAIRPNVELGELWSLMQKSKAYFHPMPEEPFGISVVEAMAAGLVPIVPATGGLVEFVPQKYQFHSLEEAADMIQAALQASDKERLAISDSVKRFSMQAYTSRFSEFITERQLATATAPCERRMAPAAGRRSSLA</sequence>
<dbReference type="InterPro" id="IPR001296">
    <property type="entry name" value="Glyco_trans_1"/>
</dbReference>
<dbReference type="InterPro" id="IPR038013">
    <property type="entry name" value="ALG11"/>
</dbReference>
<dbReference type="GO" id="GO:0004377">
    <property type="term" value="F:GDP-Man:Man(3)GlcNAc(2)-PP-Dol alpha-1,2-mannosyltransferase activity"/>
    <property type="evidence" value="ECO:0007669"/>
    <property type="project" value="InterPro"/>
</dbReference>
<dbReference type="KEGG" id="nev:NTE_03094"/>
<reference evidence="2 3" key="1">
    <citation type="journal article" date="2014" name="PLoS ONE">
        <title>Genome Sequence of Candidatus Nitrososphaera evergladensis from Group I.1b Enriched from Everglades Soil Reveals Novel Genomic Features of the Ammonia-Oxidizing Archaea.</title>
        <authorList>
            <person name="Zhalnina K.V."/>
            <person name="Dias R."/>
            <person name="Leonard M.T."/>
            <person name="Dorr de Quadros P."/>
            <person name="Camargo F.A."/>
            <person name="Drew J.C."/>
            <person name="Farmerie W.G."/>
            <person name="Daroub S.H."/>
            <person name="Triplett E.W."/>
        </authorList>
    </citation>
    <scope>NUCLEOTIDE SEQUENCE [LARGE SCALE GENOMIC DNA]</scope>
    <source>
        <strain evidence="2 3">SR1</strain>
    </source>
</reference>
<dbReference type="Gene3D" id="3.40.50.2000">
    <property type="entry name" value="Glycogen Phosphorylase B"/>
    <property type="match status" value="1"/>
</dbReference>
<dbReference type="AlphaFoldDB" id="A0A075MVD4"/>
<protein>
    <submittedName>
        <fullName evidence="2">Glycosyltransferase</fullName>
    </submittedName>
</protein>
<feature type="domain" description="Glycosyl transferase family 1" evidence="1">
    <location>
        <begin position="220"/>
        <end position="369"/>
    </location>
</feature>
<dbReference type="Pfam" id="PF00534">
    <property type="entry name" value="Glycos_transf_1"/>
    <property type="match status" value="1"/>
</dbReference>
<gene>
    <name evidence="2" type="ORF">NTE_03094</name>
</gene>
<evidence type="ECO:0000259" key="1">
    <source>
        <dbReference type="Pfam" id="PF00534"/>
    </source>
</evidence>
<dbReference type="GO" id="GO:0006487">
    <property type="term" value="P:protein N-linked glycosylation"/>
    <property type="evidence" value="ECO:0007669"/>
    <property type="project" value="TreeGrafter"/>
</dbReference>
<dbReference type="SUPFAM" id="SSF53756">
    <property type="entry name" value="UDP-Glycosyltransferase/glycogen phosphorylase"/>
    <property type="match status" value="1"/>
</dbReference>
<evidence type="ECO:0000313" key="2">
    <source>
        <dbReference type="EMBL" id="AIF85128.1"/>
    </source>
</evidence>
<evidence type="ECO:0000313" key="3">
    <source>
        <dbReference type="Proteomes" id="UP000028194"/>
    </source>
</evidence>
<keyword evidence="3" id="KW-1185">Reference proteome</keyword>
<proteinExistence type="predicted"/>
<dbReference type="STRING" id="1459636.NTE_03094"/>
<dbReference type="eggNOG" id="arCOG04796">
    <property type="taxonomic scope" value="Archaea"/>
</dbReference>